<accession>A0A8D2HH11</accession>
<keyword evidence="6" id="KW-0732">Signal</keyword>
<dbReference type="GO" id="GO:0019730">
    <property type="term" value="P:antimicrobial humoral response"/>
    <property type="evidence" value="ECO:0007669"/>
    <property type="project" value="TreeGrafter"/>
</dbReference>
<evidence type="ECO:0000313" key="8">
    <source>
        <dbReference type="Ensembl" id="ENSUPAP00010012232.1"/>
    </source>
</evidence>
<proteinExistence type="inferred from homology"/>
<keyword evidence="9" id="KW-1185">Reference proteome</keyword>
<dbReference type="Gene3D" id="3.10.450.10">
    <property type="match status" value="1"/>
</dbReference>
<evidence type="ECO:0000256" key="1">
    <source>
        <dbReference type="ARBA" id="ARBA00004613"/>
    </source>
</evidence>
<evidence type="ECO:0000256" key="2">
    <source>
        <dbReference type="ARBA" id="ARBA00009403"/>
    </source>
</evidence>
<dbReference type="GeneTree" id="ENSGT00940000161877"/>
<evidence type="ECO:0000256" key="5">
    <source>
        <dbReference type="ARBA" id="ARBA00022704"/>
    </source>
</evidence>
<evidence type="ECO:0000256" key="4">
    <source>
        <dbReference type="ARBA" id="ARBA00022690"/>
    </source>
</evidence>
<dbReference type="SUPFAM" id="SSF54403">
    <property type="entry name" value="Cystatin/monellin"/>
    <property type="match status" value="1"/>
</dbReference>
<keyword evidence="3" id="KW-0964">Secreted</keyword>
<evidence type="ECO:0000313" key="9">
    <source>
        <dbReference type="Proteomes" id="UP000694417"/>
    </source>
</evidence>
<keyword evidence="5" id="KW-0789">Thiol protease inhibitor</keyword>
<dbReference type="AlphaFoldDB" id="A0A8D2HH11"/>
<dbReference type="CDD" id="cd00042">
    <property type="entry name" value="CY"/>
    <property type="match status" value="1"/>
</dbReference>
<dbReference type="Proteomes" id="UP000694417">
    <property type="component" value="Unplaced"/>
</dbReference>
<reference evidence="8" key="1">
    <citation type="submission" date="2025-08" db="UniProtKB">
        <authorList>
            <consortium name="Ensembl"/>
        </authorList>
    </citation>
    <scope>IDENTIFICATION</scope>
</reference>
<dbReference type="InterPro" id="IPR046350">
    <property type="entry name" value="Cystatin_sf"/>
</dbReference>
<evidence type="ECO:0000256" key="6">
    <source>
        <dbReference type="ARBA" id="ARBA00022729"/>
    </source>
</evidence>
<evidence type="ECO:0000256" key="3">
    <source>
        <dbReference type="ARBA" id="ARBA00022525"/>
    </source>
</evidence>
<feature type="domain" description="Cystatin" evidence="7">
    <location>
        <begin position="58"/>
        <end position="171"/>
    </location>
</feature>
<dbReference type="InterPro" id="IPR043250">
    <property type="entry name" value="CST9-like"/>
</dbReference>
<reference evidence="8" key="2">
    <citation type="submission" date="2025-09" db="UniProtKB">
        <authorList>
            <consortium name="Ensembl"/>
        </authorList>
    </citation>
    <scope>IDENTIFICATION</scope>
</reference>
<evidence type="ECO:0000259" key="7">
    <source>
        <dbReference type="SMART" id="SM00043"/>
    </source>
</evidence>
<comment type="similarity">
    <text evidence="2">Belongs to the cystatin family.</text>
</comment>
<dbReference type="Ensembl" id="ENSUPAT00010014034.1">
    <property type="protein sequence ID" value="ENSUPAP00010012232.1"/>
    <property type="gene ID" value="ENSUPAG00010009918.1"/>
</dbReference>
<organism evidence="8 9">
    <name type="scientific">Urocitellus parryii</name>
    <name type="common">Arctic ground squirrel</name>
    <name type="synonym">Spermophilus parryii</name>
    <dbReference type="NCBI Taxonomy" id="9999"/>
    <lineage>
        <taxon>Eukaryota</taxon>
        <taxon>Metazoa</taxon>
        <taxon>Chordata</taxon>
        <taxon>Craniata</taxon>
        <taxon>Vertebrata</taxon>
        <taxon>Euteleostomi</taxon>
        <taxon>Mammalia</taxon>
        <taxon>Eutheria</taxon>
        <taxon>Euarchontoglires</taxon>
        <taxon>Glires</taxon>
        <taxon>Rodentia</taxon>
        <taxon>Sciuromorpha</taxon>
        <taxon>Sciuridae</taxon>
        <taxon>Xerinae</taxon>
        <taxon>Marmotini</taxon>
        <taxon>Urocitellus</taxon>
    </lineage>
</organism>
<sequence length="175" mass="20110">MNIRAVPVSSKLFLEQELGRVVAGVPSACTMPCPSGRRALPWTMKLFLFGLLLLVTPLSRAIIEYTRNTDNNFPATVEFAVHSFNQESKDEYAYRLVRVLKSWKNKPNYKIVMAFSMKLKLRRTKCGKLEDDIESCPFQDSLKLNNTFICFFTISTKPWKTEFVLLNQTCSEELP</sequence>
<name>A0A8D2HH11_UROPR</name>
<dbReference type="PANTHER" id="PTHR46945:SF1">
    <property type="entry name" value="CYSTATIN-9-LIKE"/>
    <property type="match status" value="1"/>
</dbReference>
<dbReference type="PANTHER" id="PTHR46945">
    <property type="entry name" value="CYSTATIN-9-LIKE"/>
    <property type="match status" value="1"/>
</dbReference>
<dbReference type="SMART" id="SM00043">
    <property type="entry name" value="CY"/>
    <property type="match status" value="1"/>
</dbReference>
<comment type="subcellular location">
    <subcellularLocation>
        <location evidence="1">Secreted</location>
    </subcellularLocation>
</comment>
<keyword evidence="4" id="KW-0646">Protease inhibitor</keyword>
<dbReference type="InterPro" id="IPR000010">
    <property type="entry name" value="Cystatin_dom"/>
</dbReference>
<dbReference type="GO" id="GO:0005615">
    <property type="term" value="C:extracellular space"/>
    <property type="evidence" value="ECO:0007669"/>
    <property type="project" value="TreeGrafter"/>
</dbReference>
<protein>
    <recommendedName>
        <fullName evidence="7">Cystatin domain-containing protein</fullName>
    </recommendedName>
</protein>
<dbReference type="GO" id="GO:0004869">
    <property type="term" value="F:cysteine-type endopeptidase inhibitor activity"/>
    <property type="evidence" value="ECO:0007669"/>
    <property type="project" value="UniProtKB-KW"/>
</dbReference>
<dbReference type="Pfam" id="PF00031">
    <property type="entry name" value="Cystatin"/>
    <property type="match status" value="1"/>
</dbReference>